<dbReference type="EMBL" id="KL142408">
    <property type="protein sequence ID" value="KDR68341.1"/>
    <property type="molecule type" value="Genomic_DNA"/>
</dbReference>
<evidence type="ECO:0000313" key="1">
    <source>
        <dbReference type="EMBL" id="KDR68341.1"/>
    </source>
</evidence>
<organism evidence="1 2">
    <name type="scientific">Galerina marginata (strain CBS 339.88)</name>
    <dbReference type="NCBI Taxonomy" id="685588"/>
    <lineage>
        <taxon>Eukaryota</taxon>
        <taxon>Fungi</taxon>
        <taxon>Dikarya</taxon>
        <taxon>Basidiomycota</taxon>
        <taxon>Agaricomycotina</taxon>
        <taxon>Agaricomycetes</taxon>
        <taxon>Agaricomycetidae</taxon>
        <taxon>Agaricales</taxon>
        <taxon>Agaricineae</taxon>
        <taxon>Strophariaceae</taxon>
        <taxon>Galerina</taxon>
    </lineage>
</organism>
<dbReference type="AlphaFoldDB" id="A0A067SBU1"/>
<name>A0A067SBU1_GALM3</name>
<keyword evidence="2" id="KW-1185">Reference proteome</keyword>
<sequence length="54" mass="6250">MHEYLKILFTSWVLAFLPVLSCVPKSTTVILLLVPSNFVEDQLNEFEELLKLDL</sequence>
<accession>A0A067SBU1</accession>
<dbReference type="Proteomes" id="UP000027222">
    <property type="component" value="Unassembled WGS sequence"/>
</dbReference>
<evidence type="ECO:0000313" key="2">
    <source>
        <dbReference type="Proteomes" id="UP000027222"/>
    </source>
</evidence>
<dbReference type="HOGENOM" id="CLU_3050456_0_0_1"/>
<gene>
    <name evidence="1" type="ORF">GALMADRAFT_256968</name>
</gene>
<proteinExistence type="predicted"/>
<protein>
    <submittedName>
        <fullName evidence="1">Uncharacterized protein</fullName>
    </submittedName>
</protein>
<reference evidence="2" key="1">
    <citation type="journal article" date="2014" name="Proc. Natl. Acad. Sci. U.S.A.">
        <title>Extensive sampling of basidiomycete genomes demonstrates inadequacy of the white-rot/brown-rot paradigm for wood decay fungi.</title>
        <authorList>
            <person name="Riley R."/>
            <person name="Salamov A.A."/>
            <person name="Brown D.W."/>
            <person name="Nagy L.G."/>
            <person name="Floudas D."/>
            <person name="Held B.W."/>
            <person name="Levasseur A."/>
            <person name="Lombard V."/>
            <person name="Morin E."/>
            <person name="Otillar R."/>
            <person name="Lindquist E.A."/>
            <person name="Sun H."/>
            <person name="LaButti K.M."/>
            <person name="Schmutz J."/>
            <person name="Jabbour D."/>
            <person name="Luo H."/>
            <person name="Baker S.E."/>
            <person name="Pisabarro A.G."/>
            <person name="Walton J.D."/>
            <person name="Blanchette R.A."/>
            <person name="Henrissat B."/>
            <person name="Martin F."/>
            <person name="Cullen D."/>
            <person name="Hibbett D.S."/>
            <person name="Grigoriev I.V."/>
        </authorList>
    </citation>
    <scope>NUCLEOTIDE SEQUENCE [LARGE SCALE GENOMIC DNA]</scope>
    <source>
        <strain evidence="2">CBS 339.88</strain>
    </source>
</reference>